<dbReference type="GO" id="GO:0005524">
    <property type="term" value="F:ATP binding"/>
    <property type="evidence" value="ECO:0007669"/>
    <property type="project" value="InterPro"/>
</dbReference>
<dbReference type="Gene3D" id="3.40.50.300">
    <property type="entry name" value="P-loop containing nucleotide triphosphate hydrolases"/>
    <property type="match status" value="1"/>
</dbReference>
<dbReference type="Proteomes" id="UP000237105">
    <property type="component" value="Unassembled WGS sequence"/>
</dbReference>
<dbReference type="PANTHER" id="PTHR14241:SF32">
    <property type="entry name" value="VWFA DOMAIN-CONTAINING PROTEIN-RELATED"/>
    <property type="match status" value="1"/>
</dbReference>
<protein>
    <submittedName>
        <fullName evidence="3">P-loop containing nucleoside triphosphate hydrolase</fullName>
    </submittedName>
</protein>
<feature type="region of interest" description="Disordered" evidence="1">
    <location>
        <begin position="1"/>
        <end position="38"/>
    </location>
</feature>
<sequence length="404" mass="45517">MGGDIVSPPGEDSSSDQGLSQLSSPRLRDGLSMKAESCTSNEGDKLLFQQFDEMGQRNFSPSLDLGTDQRGREDIFREIFRSYDELRIRSQGLEEAKSKILGYTPGSWIEKVGSLKLSDYDVPPTTSLILVGPKGSGKSSLVNRISKVFEDDKFASERAQEYMIPRGSTSFCLYDTRSLSNDSHDNIEMLKHWMTRGVRHGELIIRNSDGPSLRTRMKFKALKNSCVSSERRKVNFVIFVVNGLSVLKSMINDEDADKQYTELFASAFNCPYVSFRDDKPLIVVSHGDLLSRFDRARVRIHLGELLGIPPTKQIFDIPDKLDPETELRIVDMLRYSLEHADKNLPQKPWFMNKMNKLTSWVLKCADCATVHAGSFSSSIINFAFVIGTRSCYHFGKGASWAYSP</sequence>
<accession>A0A2P5DP36</accession>
<dbReference type="OrthoDB" id="25620at2759"/>
<evidence type="ECO:0000313" key="3">
    <source>
        <dbReference type="EMBL" id="PON75052.1"/>
    </source>
</evidence>
<dbReference type="InterPro" id="IPR027417">
    <property type="entry name" value="P-loop_NTPase"/>
</dbReference>
<keyword evidence="4" id="KW-1185">Reference proteome</keyword>
<feature type="domain" description="ATPase dynein-related AAA" evidence="2">
    <location>
        <begin position="128"/>
        <end position="202"/>
    </location>
</feature>
<evidence type="ECO:0000259" key="2">
    <source>
        <dbReference type="Pfam" id="PF07728"/>
    </source>
</evidence>
<proteinExistence type="predicted"/>
<dbReference type="InterPro" id="IPR011704">
    <property type="entry name" value="ATPase_dyneun-rel_AAA"/>
</dbReference>
<evidence type="ECO:0000256" key="1">
    <source>
        <dbReference type="SAM" id="MobiDB-lite"/>
    </source>
</evidence>
<organism evidence="3 4">
    <name type="scientific">Parasponia andersonii</name>
    <name type="common">Sponia andersonii</name>
    <dbReference type="NCBI Taxonomy" id="3476"/>
    <lineage>
        <taxon>Eukaryota</taxon>
        <taxon>Viridiplantae</taxon>
        <taxon>Streptophyta</taxon>
        <taxon>Embryophyta</taxon>
        <taxon>Tracheophyta</taxon>
        <taxon>Spermatophyta</taxon>
        <taxon>Magnoliopsida</taxon>
        <taxon>eudicotyledons</taxon>
        <taxon>Gunneridae</taxon>
        <taxon>Pentapetalae</taxon>
        <taxon>rosids</taxon>
        <taxon>fabids</taxon>
        <taxon>Rosales</taxon>
        <taxon>Cannabaceae</taxon>
        <taxon>Parasponia</taxon>
    </lineage>
</organism>
<evidence type="ECO:0000313" key="4">
    <source>
        <dbReference type="Proteomes" id="UP000237105"/>
    </source>
</evidence>
<reference evidence="4" key="1">
    <citation type="submission" date="2016-06" db="EMBL/GenBank/DDBJ databases">
        <title>Parallel loss of symbiosis genes in relatives of nitrogen-fixing non-legume Parasponia.</title>
        <authorList>
            <person name="Van Velzen R."/>
            <person name="Holmer R."/>
            <person name="Bu F."/>
            <person name="Rutten L."/>
            <person name="Van Zeijl A."/>
            <person name="Liu W."/>
            <person name="Santuari L."/>
            <person name="Cao Q."/>
            <person name="Sharma T."/>
            <person name="Shen D."/>
            <person name="Roswanjaya Y."/>
            <person name="Wardhani T."/>
            <person name="Kalhor M.S."/>
            <person name="Jansen J."/>
            <person name="Van den Hoogen J."/>
            <person name="Gungor B."/>
            <person name="Hartog M."/>
            <person name="Hontelez J."/>
            <person name="Verver J."/>
            <person name="Yang W.-C."/>
            <person name="Schijlen E."/>
            <person name="Repin R."/>
            <person name="Schilthuizen M."/>
            <person name="Schranz E."/>
            <person name="Heidstra R."/>
            <person name="Miyata K."/>
            <person name="Fedorova E."/>
            <person name="Kohlen W."/>
            <person name="Bisseling T."/>
            <person name="Smit S."/>
            <person name="Geurts R."/>
        </authorList>
    </citation>
    <scope>NUCLEOTIDE SEQUENCE [LARGE SCALE GENOMIC DNA]</scope>
    <source>
        <strain evidence="4">cv. WU1-14</strain>
    </source>
</reference>
<dbReference type="SUPFAM" id="SSF52540">
    <property type="entry name" value="P-loop containing nucleoside triphosphate hydrolases"/>
    <property type="match status" value="1"/>
</dbReference>
<dbReference type="PANTHER" id="PTHR14241">
    <property type="entry name" value="INTERFERON-INDUCED PROTEIN 44"/>
    <property type="match status" value="1"/>
</dbReference>
<dbReference type="EMBL" id="JXTB01000025">
    <property type="protein sequence ID" value="PON75052.1"/>
    <property type="molecule type" value="Genomic_DNA"/>
</dbReference>
<dbReference type="Pfam" id="PF07728">
    <property type="entry name" value="AAA_5"/>
    <property type="match status" value="1"/>
</dbReference>
<dbReference type="AlphaFoldDB" id="A0A2P5DP36"/>
<dbReference type="STRING" id="3476.A0A2P5DP36"/>
<comment type="caution">
    <text evidence="3">The sequence shown here is derived from an EMBL/GenBank/DDBJ whole genome shotgun (WGS) entry which is preliminary data.</text>
</comment>
<feature type="compositionally biased region" description="Low complexity" evidence="1">
    <location>
        <begin position="10"/>
        <end position="24"/>
    </location>
</feature>
<name>A0A2P5DP36_PARAD</name>
<dbReference type="GO" id="GO:0016887">
    <property type="term" value="F:ATP hydrolysis activity"/>
    <property type="evidence" value="ECO:0007669"/>
    <property type="project" value="InterPro"/>
</dbReference>
<keyword evidence="3" id="KW-0378">Hydrolase</keyword>
<gene>
    <name evidence="3" type="ORF">PanWU01x14_044040</name>
</gene>